<reference evidence="1 2" key="1">
    <citation type="journal article" date="2018" name="Mol. Biol. Evol.">
        <title>Broad Genomic Sampling Reveals a Smut Pathogenic Ancestry of the Fungal Clade Ustilaginomycotina.</title>
        <authorList>
            <person name="Kijpornyongpan T."/>
            <person name="Mondo S.J."/>
            <person name="Barry K."/>
            <person name="Sandor L."/>
            <person name="Lee J."/>
            <person name="Lipzen A."/>
            <person name="Pangilinan J."/>
            <person name="LaButti K."/>
            <person name="Hainaut M."/>
            <person name="Henrissat B."/>
            <person name="Grigoriev I.V."/>
            <person name="Spatafora J.W."/>
            <person name="Aime M.C."/>
        </authorList>
    </citation>
    <scope>NUCLEOTIDE SEQUENCE [LARGE SCALE GENOMIC DNA]</scope>
    <source>
        <strain evidence="1 2">SA 807</strain>
    </source>
</reference>
<evidence type="ECO:0000313" key="1">
    <source>
        <dbReference type="EMBL" id="PWN48667.1"/>
    </source>
</evidence>
<accession>A0ACD0NS92</accession>
<protein>
    <submittedName>
        <fullName evidence="1">Midasin</fullName>
    </submittedName>
</protein>
<gene>
    <name evidence="1" type="ORF">IE53DRAFT_399286</name>
</gene>
<proteinExistence type="predicted"/>
<dbReference type="EMBL" id="KZ820161">
    <property type="protein sequence ID" value="PWN48667.1"/>
    <property type="molecule type" value="Genomic_DNA"/>
</dbReference>
<organism evidence="1 2">
    <name type="scientific">Violaceomyces palustris</name>
    <dbReference type="NCBI Taxonomy" id="1673888"/>
    <lineage>
        <taxon>Eukaryota</taxon>
        <taxon>Fungi</taxon>
        <taxon>Dikarya</taxon>
        <taxon>Basidiomycota</taxon>
        <taxon>Ustilaginomycotina</taxon>
        <taxon>Ustilaginomycetes</taxon>
        <taxon>Violaceomycetales</taxon>
        <taxon>Violaceomycetaceae</taxon>
        <taxon>Violaceomyces</taxon>
    </lineage>
</organism>
<keyword evidence="2" id="KW-1185">Reference proteome</keyword>
<dbReference type="Proteomes" id="UP000245626">
    <property type="component" value="Unassembled WGS sequence"/>
</dbReference>
<name>A0ACD0NS92_9BASI</name>
<evidence type="ECO:0000313" key="2">
    <source>
        <dbReference type="Proteomes" id="UP000245626"/>
    </source>
</evidence>
<sequence length="5460" mass="599333">MASPDRRPPGKSRIQTVVTTNTSSQRATPLRLLPSVFQFDLATNIRHFLDSLQSIHPETQWLQHYAEAAPPPNDTHASHQDLLSRLSELLLLPRYTDKVAIHFRPLLVDLTARLLDLQSSRPTPWHHPRTLATFSALTRLLSPFEEIYSILYQYLSHPSLDRGPLADSPERIANDSLELRSVLLAIYRLAQAAPGLLSNLSTPWPSERLHHIFSRPQNYSAGTRLLALQTFALQERLSEATKLELVANWLGTPPSLETLPSEHDVAPGGIQATVEVVFSGFEEETLDVWILPLAEKRRVSALQRASASTQVGYFQAEQGGDHPPSPASLLRSTDLSPRTCAVGGVLLARSSGSASPEPTTSGAGDFVETPGSFATMTELALRISCRLPVLLSGPPACGKTHLLSHLVNLVHPSSSHSKRLVLGGSRPSRNILTIQLGDQSGVDAKQLIGSFVSSPTNPGTFEWSEGALTRAVRLGMWVVLEDIDKAGGEVLSTIGRLVEDLGPTKPIGAKPSLDLGSRGKVVAGDGFALFATRSTPAGAHAKSPAAAFPKPAFLGNEHWSEVRMQAPTRGDVHAILSQSFPRLSSTKDDRFLSRLISTWEKLCDATTGVSRGASKKDVAAGAHRAATLRDLIKWCRRVQNLLGSASVQRSDPFANPVQQEEIFIESCDVFLGSSPPPLSEATAAPSSSEARSVAAGKAADRYSALVELLAEELGLSSERAWWALKGRKPELALRTSDSSDGTARASTIQIGRCELPRAPPSARGKAASPISKKFALTRPTLGLLERLAVSVALAEPVLLVGETGTGKTTVVQHLASLLGRPMTALNLSQQTESGDLLGAFKPLDPKIPATELHNAWIDLFSRTFSARRNARFVDAERKAFLQGKWARLCGLWRESARLAASRKRAAASTSHDADEGNPTASETTVLAQEKDGQPKAATRKKRRTENGSAQGSPAMEDQEADAKLDAEWAELERKAREFGVQHGSKKRSLVFSFVEGPLVKALRSGDWVLLDEVNLAAAETLDCLSGLLQSPDSSVTLTERGDLEPIPRHPDFRLFACMNPATDVGKKDLPSGLRSRFTELYVPSPDSDRDALVSIVEKYIGEQAVGDRGAVMDVAECYTEMRRLAQQHELADGANQRPHYSIRTLSRALTFATDIAPTFGLRRGLWEGLVMAFTMLLDTKSSELVRGVIESKILARARNARQIARFVPPAPPGSEQGKHVQIGPFWIETGPLSPDAAEDYVLTPSVQDKLIGLSRAALTRRFPVLIQGPTSAGKTSAVEYLARRTGHRFVRINNHEHTDIQEYLGSYASDPETGRLVFHEGLLVRALRQGDWIVLDELNLAPTDVLEALNRLLDDNRELVIPETGEVVRPHPHFMLFATQNPPGLYAGRKVLSRAFRNRFLELHFDDVPRPELETILTNRCAIPPSYASKIVAVFVELQKRRQAGRVFETKQAFVTLRDLFRWGTRAAIGYQHLAENGYMLIAERARRSDDRLVVKEVIEQVMRVKIDERAIYDLHGQGAAAVSERIGHEVTRSMLEAVASSRIVWTDAVQRLLCLVATALRYNEPVLLVGETGAGKTSVCEVLATAFGRQLHSVNLHQNTDTADLIGGQRPLRNRAAIQAAAKSEALTVLDQAFRHGMNVEASLEDVAAALGQVLSKWPAEQAEVNGLTKARVQDALHKINQSTALFEWHDGPLVEAMRSGDHLLLDEISLADDSVLERLNSVLEPGRTLVLAERSTSSSSDKGGGLSSAQIRGSEGFQVLATMNPGGDYGKKELSPALRNRFTEIWVPHIDARSDLVKILNAQWKHESLERWSGPLLDFADWFVGQVGGIDQAGLGLRDLLGWVAFMNQVAVGPGAVLAGHQAFAHGAYLAIIDGLGALPATAAMSAGGLAELRRKCHSKLLSLIRPEEFDPLAEANFVVKDDDVSFGVGPFTIPKGPIPVQQGKSGDSFSFGAPTSASNAMRVLRALSVPNKALLLEGSPGAGKTSLISALAKASSNPLTRINLSDQTELVDLFGADLPVEGGGPGEFSWKDAAFLTAMQKGEWVLLDEMNLASQSVLEGLNSCLDHRGTVFLPELGRSFTKHPDFRLFAAQNPHHQGGGRKGLPKSFLNRFTKVHIQELCPEDILEICAHLFPTFSVDDLGRMIDFNARLHQETMVRHSFGRVGAPWEFNLRDLLRWLNLLHTNLGMDADRNPLEHLASLYILRFRTSADRKAAAALFEQVFGVEPRLSVRPWPSITPDFVQLGHSLLPRGTRRRQDVSLDLALLQHQLPTLEALADCLQMRWLGILTGPSGSGKTSVVRLLAQLAGARLEEFRMSSGTDTMDLLGTFEQYDPQARLRETLSKVDEIIEGLMEKCGRIDSDSYQHLSATHRALAQELGDLAKHKDHSVDGETLRALLSRFDGSVGLPDADRSTLKLASEVLSPEALAEGRQAGSGRFEWVDGPLLRALKEGHWLLLDNANLCSASVLDRLNSLFEPDGSLIISERGVVDGEVPVIRPHPSFRVFMALDARHGELSRAMRNRGIEISMILEKPTSADTLSTNDSLRLSHLARCEFVSEAHEPGVSLAQKSVEAQAVRRAMKVGTIPQPGEGGAGFEAELQWAAGIQGLKDSSLASVVLNSSSGKLREGEEEVDDLEACLIHAVSATSVKHFSLLPHLRIEAVASVTPFSDAGRAFTSSPFVRSICASRTSLDKGERNIEKAFLESQALDLRYNPNLRAPPSAHLLETAKRIELTARSLFQQASLRTVTGQARKKAKTSLSVLEQSALSRSDLESLNADQAGPESEDGAIQRIYPLLAAFSLATLELVRDESVGQVGLEQLEQLLDSCSFLEKTCSTSLDLDYSSVQIVVQIMEETMANLVKLGVVGLPASLGEAVAALGGKISLTSGLAMQEIWDLHLSSHRDAEAAEIARQISGVLSRLPRRSVGEAAVMNALDVTATLTLSQESWSKQDRDGILDLGRKTVDWLSAIEKKSTSLELVEMTPDESREALILSGAELALESMIKGGGIGGEVGRRQVGTARLKSFVDLVCQAKVTPAHVAISARRTMWSLEAGVDKPHSDEDQDPSLSMEWSSRLWDQSKVSRLNSHCGPAELLRPMVLKAVMDSRNARVSLKERLDQQAAARRLIHGAGLAFLSTSPSRLDQMRSLLANFIHQLSLALERAIQRTAGEEVTATVLAGERKTVSVEQALSHFDSVARSEMPAEARRIASEWSACLEGIQVTGARGGQEFIALGEAWIKLAVATMALYLPNVAIDPVVTEHTRGSLAAHRRGRADARLRVEVEAEAAITGNESNQVIEHIRSELGKINLVASRRTTKNLGRQPNLKLLTQLHREVHSFVVQVLAKKKLEDLVSAIKYSFDQQTEDRESSLQASISGFAHRLRLSYAALHDLTAPFHVVLDQIQLGLRIMVQGARFSARGNDAIRHSKILDAMVSFPTLASTCRYSDLDLPIKVKATSKSSVLTSPLLIATVSSAAVDAARLGTGSMERPTALQRISRTYDQLHQLWILDREREKQAEEEASSLYKSKKLDEEMQMEADAEEKEFRQLFPEYADVLDESGAKGKDDQEAAMAKTGSVPILVKPQHVTQLYKLHLSLFGQHDEKKQGVEEPAASADAIWNEGRSELVKRILDLHYSTLHEDTDRRSAAYQVNSIASLAGVETSGSGRSAKLNFYLDAHPEEVSKAIPIVQRLIDRLNQIIREWPEQMVLQHIRDRCEAILRLEASSPVAKILSALEQLLMHTEDWQGYASSATSLTVNREEISRQIVEWRRLELSCWARLLEAQSATFQDGLAEWWFRLFEILIRSTRAAFAEGVDQGESKDHIRKLIDSLDQFIRSSSLGQYAARLRLLDSYASYLELLVLKAPARDTRGLAEVSVVLRNVTTFFSQFNAKVATALGQQRELLEKEIRNFIKLASWKDINVHALKQSAQKTHRQLHKCIRKFRDVLRQPADPLLAATLEGISRKELPTSASASFQHVPRTIDPDVWSAACAADGGSEDVAVAPHIAKLAQTHTMLRQMREKHLVPDLLLEDGAGLGLSELAEEIVDRSQQLAKLTPQFSNEDNEKAIKNLTSRKRKAWTDLLKELRRIGLSSFLKSDVASRNQDGAYVYTQSPLVLPDNSSDVGSELLESVERFHFRLLASLPRLRDSLHSHHADLSTSDLQRGVNYVEHCMSLVFAERARLSRLVRSHRRLEALVSRISDVHRSTEPSVVPVGADVPARISALSDTLGRLEASLFEISSSSPRFVQLSPLGDHGCAPALEAVEKAKARCRPLRKGMRRLASEAGRLLTTDEVGLISKSLEWLKECLDSLREHHRSAPALSPLVQPTTKWLADQTDSFEGLLEELEEESKGVAEVVVDASSLRQQADRIVSSVLVIAQELRRDARDVGAEGGEDGGDSLPDKAVTEGLSKLASTRTKLRVEAILEQVEELLDLSSRASKDEATRKAIFTNLVRVSPFLDEYLCLVKAHSTSSASWTQSMLKLSQVLCNLVASLAQKGFCKPPVEEQGKGEEGDGQDGEQLEGGTGLGDGTGAKDVTDEMEDDEPMEELRKEEGEKEDGEKEEVEGERNAREAEQDFGGELEDVDQGDEDEEEGEGEEEKDEEEKEIDDHVGDVDPLDPNAVDEKMWNGDEEKEEKEDVKDTADQGGEGQEDESSESAPKNDEKQNKESDSKGSKEKAGEKGDDHGEDRGEEEEGAEDQDGDEKDGSGSEAEGGEEDGEEGREEEEMGEEKEGLGRKLDEQVQEGENLDLNDDINMDMDGDEQKEGDDDDDGIDLSDDAEDLGEEEEKDRKEDEIQADEPAREEVEKDHGDNDVDPEANEAEDQVEKNEGEEAMDEEDQEGDGEEEGDEDKDGGAKTEKGEEVGNDQNDASDPSAANDAGMDQGADEASAQQKQSTRGQQGRRVEAQNSSAQADQGEQDEEDQGVAQPVDEQASGGSDSRSRRPQPSSKSEEAQKKEEEQDDATNPVRSLGDALEEFRRKFDEIQEAATATAEEEEKSKPDGEGPMDQGDDVEHVANDEDAEMQALGGAEEDEVQKLGELALEEEEEEELGSRPRGEDVMDQLEAKQELGSMQIPEEPDQEERSQSQGQQKAAALMPSDIQPGDRSKEEQEAPQGGDGGEMSDEHVEEDDDMTPIPEDERLDADHDIEQKLNDYRAAEDEEERLSKAGDLWRSYKALTADLAFSLCEQLRLILAPTLATRLNGDFRTGKRLNMRKIVPFIASDFAKDKIWLRRTKPSAREYQVLVAVDDSKSMAESRSSHLAYQTLSLVSGALERLEVGEVGLCRFGEDFEVLHELGGSSNLGDDKGAGVIHKLSFQQKGTNVLRLVEKSLEMLQRAREARSSSSSPELWQLEIIISDGICQDHERLRALLRKAAEQRVMMVFVIIDSLPSSSTSSSSILSMNSVRYETDPKTGKLEIHMERYLDTFPFEFFIVLRDVEALPHVLSATLRQWAEKIREAD</sequence>